<name>A0ACB9HIU0_9ASTR</name>
<keyword evidence="2" id="KW-1185">Reference proteome</keyword>
<reference evidence="1 2" key="2">
    <citation type="journal article" date="2022" name="Mol. Ecol. Resour.">
        <title>The genomes of chicory, endive, great burdock and yacon provide insights into Asteraceae paleo-polyploidization history and plant inulin production.</title>
        <authorList>
            <person name="Fan W."/>
            <person name="Wang S."/>
            <person name="Wang H."/>
            <person name="Wang A."/>
            <person name="Jiang F."/>
            <person name="Liu H."/>
            <person name="Zhao H."/>
            <person name="Xu D."/>
            <person name="Zhang Y."/>
        </authorList>
    </citation>
    <scope>NUCLEOTIDE SEQUENCE [LARGE SCALE GENOMIC DNA]</scope>
    <source>
        <strain evidence="2">cv. Yunnan</strain>
        <tissue evidence="1">Leaves</tissue>
    </source>
</reference>
<reference evidence="2" key="1">
    <citation type="journal article" date="2022" name="Mol. Ecol. Resour.">
        <title>The genomes of chicory, endive, great burdock and yacon provide insights into Asteraceae palaeo-polyploidization history and plant inulin production.</title>
        <authorList>
            <person name="Fan W."/>
            <person name="Wang S."/>
            <person name="Wang H."/>
            <person name="Wang A."/>
            <person name="Jiang F."/>
            <person name="Liu H."/>
            <person name="Zhao H."/>
            <person name="Xu D."/>
            <person name="Zhang Y."/>
        </authorList>
    </citation>
    <scope>NUCLEOTIDE SEQUENCE [LARGE SCALE GENOMIC DNA]</scope>
    <source>
        <strain evidence="2">cv. Yunnan</strain>
    </source>
</reference>
<gene>
    <name evidence="1" type="ORF">L1987_37394</name>
</gene>
<evidence type="ECO:0000313" key="2">
    <source>
        <dbReference type="Proteomes" id="UP001056120"/>
    </source>
</evidence>
<sequence length="145" mass="15712">MSPHHRHQLRQQGVFSKQGQHGSFENPGETSKSAERYGERGGNSKGPSSGQTFFQNNNNERNIPHHAWGEELDSGEGWESEMEEGEIGGAQPAAPAGELVEDRRETKIGAHKGGGGGRPFFPSVDLNASISSSGSMELRRDNIDL</sequence>
<evidence type="ECO:0000313" key="1">
    <source>
        <dbReference type="EMBL" id="KAI3794757.1"/>
    </source>
</evidence>
<accession>A0ACB9HIU0</accession>
<comment type="caution">
    <text evidence="1">The sequence shown here is derived from an EMBL/GenBank/DDBJ whole genome shotgun (WGS) entry which is preliminary data.</text>
</comment>
<proteinExistence type="predicted"/>
<dbReference type="EMBL" id="CM042029">
    <property type="protein sequence ID" value="KAI3794757.1"/>
    <property type="molecule type" value="Genomic_DNA"/>
</dbReference>
<dbReference type="Proteomes" id="UP001056120">
    <property type="component" value="Linkage Group LG12"/>
</dbReference>
<organism evidence="1 2">
    <name type="scientific">Smallanthus sonchifolius</name>
    <dbReference type="NCBI Taxonomy" id="185202"/>
    <lineage>
        <taxon>Eukaryota</taxon>
        <taxon>Viridiplantae</taxon>
        <taxon>Streptophyta</taxon>
        <taxon>Embryophyta</taxon>
        <taxon>Tracheophyta</taxon>
        <taxon>Spermatophyta</taxon>
        <taxon>Magnoliopsida</taxon>
        <taxon>eudicotyledons</taxon>
        <taxon>Gunneridae</taxon>
        <taxon>Pentapetalae</taxon>
        <taxon>asterids</taxon>
        <taxon>campanulids</taxon>
        <taxon>Asterales</taxon>
        <taxon>Asteraceae</taxon>
        <taxon>Asteroideae</taxon>
        <taxon>Heliantheae alliance</taxon>
        <taxon>Millerieae</taxon>
        <taxon>Smallanthus</taxon>
    </lineage>
</organism>
<protein>
    <submittedName>
        <fullName evidence="1">Uncharacterized protein</fullName>
    </submittedName>
</protein>